<name>A0A550CVY7_9AGAR</name>
<sequence length="255" mass="28509">MAYNSREIGELFPFLEPAGKIQRRLYMIPYAVKSASSQLAASTTDPHLQSMFKDTMMLLRDCALDASHTMSALSNFFRALSSTFRELDVDLDTHLSVIDTRYHAVVERLEELLDMSLRVAKALVGLEECVTNTLAYTPGIHFILIHALYPLVTRWNLVPISPRGVMLIDGCSSLNNIRLSVVEISASVRLLKSYTSGARAHFSVDYLRDVRRLPYDRREALVSALKTITLDLGGAVHAINSMTSRIKRASSPSLY</sequence>
<dbReference type="Proteomes" id="UP000320762">
    <property type="component" value="Unassembled WGS sequence"/>
</dbReference>
<dbReference type="AlphaFoldDB" id="A0A550CVY7"/>
<protein>
    <submittedName>
        <fullName evidence="1">Uncharacterized protein</fullName>
    </submittedName>
</protein>
<dbReference type="EMBL" id="VDMD01000001">
    <property type="protein sequence ID" value="TRM68957.1"/>
    <property type="molecule type" value="Genomic_DNA"/>
</dbReference>
<reference evidence="1 2" key="1">
    <citation type="journal article" date="2019" name="New Phytol.">
        <title>Comparative genomics reveals unique wood-decay strategies and fruiting body development in the Schizophyllaceae.</title>
        <authorList>
            <person name="Almasi E."/>
            <person name="Sahu N."/>
            <person name="Krizsan K."/>
            <person name="Balint B."/>
            <person name="Kovacs G.M."/>
            <person name="Kiss B."/>
            <person name="Cseklye J."/>
            <person name="Drula E."/>
            <person name="Henrissat B."/>
            <person name="Nagy I."/>
            <person name="Chovatia M."/>
            <person name="Adam C."/>
            <person name="LaButti K."/>
            <person name="Lipzen A."/>
            <person name="Riley R."/>
            <person name="Grigoriev I.V."/>
            <person name="Nagy L.G."/>
        </authorList>
    </citation>
    <scope>NUCLEOTIDE SEQUENCE [LARGE SCALE GENOMIC DNA]</scope>
    <source>
        <strain evidence="1 2">NL-1724</strain>
    </source>
</reference>
<evidence type="ECO:0000313" key="2">
    <source>
        <dbReference type="Proteomes" id="UP000320762"/>
    </source>
</evidence>
<gene>
    <name evidence="1" type="ORF">BD626DRAFT_472474</name>
</gene>
<evidence type="ECO:0000313" key="1">
    <source>
        <dbReference type="EMBL" id="TRM68957.1"/>
    </source>
</evidence>
<accession>A0A550CVY7</accession>
<keyword evidence="2" id="KW-1185">Reference proteome</keyword>
<dbReference type="OrthoDB" id="10320416at2759"/>
<organism evidence="1 2">
    <name type="scientific">Schizophyllum amplum</name>
    <dbReference type="NCBI Taxonomy" id="97359"/>
    <lineage>
        <taxon>Eukaryota</taxon>
        <taxon>Fungi</taxon>
        <taxon>Dikarya</taxon>
        <taxon>Basidiomycota</taxon>
        <taxon>Agaricomycotina</taxon>
        <taxon>Agaricomycetes</taxon>
        <taxon>Agaricomycetidae</taxon>
        <taxon>Agaricales</taxon>
        <taxon>Schizophyllaceae</taxon>
        <taxon>Schizophyllum</taxon>
    </lineage>
</organism>
<comment type="caution">
    <text evidence="1">The sequence shown here is derived from an EMBL/GenBank/DDBJ whole genome shotgun (WGS) entry which is preliminary data.</text>
</comment>
<proteinExistence type="predicted"/>